<dbReference type="InterPro" id="IPR036770">
    <property type="entry name" value="Ankyrin_rpt-contain_sf"/>
</dbReference>
<dbReference type="Gene3D" id="1.25.40.20">
    <property type="entry name" value="Ankyrin repeat-containing domain"/>
    <property type="match status" value="1"/>
</dbReference>
<dbReference type="SUPFAM" id="SSF50985">
    <property type="entry name" value="RCC1/BLIP-II"/>
    <property type="match status" value="1"/>
</dbReference>
<dbReference type="Gene3D" id="3.30.710.10">
    <property type="entry name" value="Potassium Channel Kv1.1, Chain A"/>
    <property type="match status" value="1"/>
</dbReference>
<reference evidence="7" key="1">
    <citation type="submission" date="2017-01" db="EMBL/GenBank/DDBJ databases">
        <title>Comparative genomics of anhydrobiosis in the tardigrade Hypsibius dujardini.</title>
        <authorList>
            <person name="Yoshida Y."/>
            <person name="Koutsovoulos G."/>
            <person name="Laetsch D."/>
            <person name="Stevens L."/>
            <person name="Kumar S."/>
            <person name="Horikawa D."/>
            <person name="Ishino K."/>
            <person name="Komine S."/>
            <person name="Tomita M."/>
            <person name="Blaxter M."/>
            <person name="Arakawa K."/>
        </authorList>
    </citation>
    <scope>NUCLEOTIDE SEQUENCE [LARGE SCALE GENOMIC DNA]</scope>
    <source>
        <strain evidence="7">Z151</strain>
    </source>
</reference>
<dbReference type="PANTHER" id="PTHR22872">
    <property type="entry name" value="BTK-BINDING PROTEIN-RELATED"/>
    <property type="match status" value="1"/>
</dbReference>
<dbReference type="PROSITE" id="PS50297">
    <property type="entry name" value="ANK_REP_REGION"/>
    <property type="match status" value="1"/>
</dbReference>
<feature type="region of interest" description="Disordered" evidence="4">
    <location>
        <begin position="427"/>
        <end position="446"/>
    </location>
</feature>
<dbReference type="InterPro" id="IPR002110">
    <property type="entry name" value="Ankyrin_rpt"/>
</dbReference>
<keyword evidence="1" id="KW-0677">Repeat</keyword>
<dbReference type="SUPFAM" id="SSF54695">
    <property type="entry name" value="POZ domain"/>
    <property type="match status" value="1"/>
</dbReference>
<name>A0A1W0WRI7_HYPEX</name>
<dbReference type="PANTHER" id="PTHR22872:SF2">
    <property type="entry name" value="INHIBITOR OF BRUTON TYROSINE KINASE"/>
    <property type="match status" value="1"/>
</dbReference>
<keyword evidence="6" id="KW-0808">Transferase</keyword>
<evidence type="ECO:0000256" key="2">
    <source>
        <dbReference type="PROSITE-ProRule" id="PRU00023"/>
    </source>
</evidence>
<dbReference type="GO" id="GO:0016301">
    <property type="term" value="F:kinase activity"/>
    <property type="evidence" value="ECO:0007669"/>
    <property type="project" value="UniProtKB-KW"/>
</dbReference>
<keyword evidence="2" id="KW-0040">ANK repeat</keyword>
<dbReference type="PROSITE" id="PS00626">
    <property type="entry name" value="RCC1_2"/>
    <property type="match status" value="1"/>
</dbReference>
<dbReference type="EMBL" id="MTYJ01000057">
    <property type="protein sequence ID" value="OQV17763.1"/>
    <property type="molecule type" value="Genomic_DNA"/>
</dbReference>
<comment type="caution">
    <text evidence="6">The sequence shown here is derived from an EMBL/GenBank/DDBJ whole genome shotgun (WGS) entry which is preliminary data.</text>
</comment>
<feature type="repeat" description="RCC1" evidence="3">
    <location>
        <begin position="286"/>
        <end position="342"/>
    </location>
</feature>
<gene>
    <name evidence="6" type="ORF">BV898_08220</name>
</gene>
<dbReference type="PROSITE" id="PS50088">
    <property type="entry name" value="ANK_REPEAT"/>
    <property type="match status" value="1"/>
</dbReference>
<dbReference type="InterPro" id="IPR000210">
    <property type="entry name" value="BTB/POZ_dom"/>
</dbReference>
<dbReference type="Proteomes" id="UP000192578">
    <property type="component" value="Unassembled WGS sequence"/>
</dbReference>
<sequence length="1183" mass="131137">MAPTQNLAGPSNVDTDCCASCTFHRDAIISACTHAKNRDELARLLPCICSTPKPWRMKDTSGKSMFHMAASMGREEIMTWYLKCRGESSLRTPQEKSALVDEVDAESGWTALHRALFQGEIAAASWLLRQGADISIKDHDDCSPVQLLIWDQQNLSEAIMITESSPKAKGACYPVAFHTWGNNANYTLGYGGATQDRVVPEKVRAAFYGQPNSECINCGHSDTVMGRSVARGEVHIHGAHLPPGALMSEHLLETYLPSVVDNYTNRQGLALDVVLRKFHTIFLSPDGVFVCGHGQGGRLGLGSEKTCLTPTRISFRSLAKAEPPQIVRIAAGVNHSVFLDADGIAYSCGLNEFFQLGMSPPPISLMVPTALPSFHSLTHRRSRSQAAVGVPVYHGIIGIAAERCHTLAWSSEAIYAIGFNGGQLGPRRDRSKGVSPGGSTSDASDLTNLLPREMTELKQYLPARFVRCSDAAFVIYRDPAYAGVPDMVLVHDYEIKRLPRLPRLSGVMWKEPPALSEICVFGGKLTLPGREMSLNRDLVIVALVSDIPLLYVDSGRSSYWSVINISGLPRNMSSIYHISLSSDQLLVSTEFGEVYTIPFSQSDRNKVTAHGPTPPRAAERVAKLWRALKVFSEPGSRSFAALQRSAPFRLWPMETHQSNGVSRTRHSPSTDTSVLIVADRGAINVHIEKLYLVAGSTYFRNLLPEFLDDSTFPAVLKIPGKIPSHVKFHRAVDDAKKLAQWQEIRRDFYPTARGLWDVEPDMEVVCDEDGATIGTHRFKLTSRTLYFELLLEGERWRNSRQTHTAVLPCDLPTGLRFMEFLYEKRISDRPATAEECLGLLRVADFIMDDELRAVAAEFFRPFLTADTVVNFLRIAEMYNAEGLRMSCVELMLCMLPGMSSLSKQDDIWSKIQATAYPLEALPQGDAGLFSRVRLLRPGFDRVSFEHTSDEMPDGRAKLIHAHGSVAKVELKIKENCYYSGIFASGGIGLARLSLALWNHEHYIPGMAVKIFVEGQPSQNMHVMNALDGQGKNRNFFEHKFSNVLEKPVERPGKLLAGPFRKAIKNMPGEEKDKPDSELILGLSEQAVVNCHGEAIVGDQISVPFQIIFTPNPANGWAADSREDLRIHLARIPQGSLLYNVYARRIPGGPTDHIGELVSRSAFVASQYGDEKLFFQHARKRWHV</sequence>
<keyword evidence="6" id="KW-0418">Kinase</keyword>
<dbReference type="InterPro" id="IPR009091">
    <property type="entry name" value="RCC1/BLIP-II"/>
</dbReference>
<dbReference type="InterPro" id="IPR000408">
    <property type="entry name" value="Reg_chr_condens"/>
</dbReference>
<feature type="repeat" description="ANK" evidence="2">
    <location>
        <begin position="107"/>
        <end position="139"/>
    </location>
</feature>
<dbReference type="OrthoDB" id="1893551at2759"/>
<protein>
    <submittedName>
        <fullName evidence="6">Inhibitor of Bruton tyrosine kinase</fullName>
    </submittedName>
</protein>
<evidence type="ECO:0000259" key="5">
    <source>
        <dbReference type="PROSITE" id="PS50097"/>
    </source>
</evidence>
<evidence type="ECO:0000313" key="7">
    <source>
        <dbReference type="Proteomes" id="UP000192578"/>
    </source>
</evidence>
<dbReference type="Pfam" id="PF12796">
    <property type="entry name" value="Ank_2"/>
    <property type="match status" value="1"/>
</dbReference>
<evidence type="ECO:0000256" key="3">
    <source>
        <dbReference type="PROSITE-ProRule" id="PRU00235"/>
    </source>
</evidence>
<proteinExistence type="predicted"/>
<feature type="domain" description="BTB" evidence="5">
    <location>
        <begin position="760"/>
        <end position="830"/>
    </location>
</feature>
<dbReference type="InterPro" id="IPR011333">
    <property type="entry name" value="SKP1/BTB/POZ_sf"/>
</dbReference>
<accession>A0A1W0WRI7</accession>
<evidence type="ECO:0000256" key="4">
    <source>
        <dbReference type="SAM" id="MobiDB-lite"/>
    </source>
</evidence>
<keyword evidence="7" id="KW-1185">Reference proteome</keyword>
<organism evidence="6 7">
    <name type="scientific">Hypsibius exemplaris</name>
    <name type="common">Freshwater tardigrade</name>
    <dbReference type="NCBI Taxonomy" id="2072580"/>
    <lineage>
        <taxon>Eukaryota</taxon>
        <taxon>Metazoa</taxon>
        <taxon>Ecdysozoa</taxon>
        <taxon>Tardigrada</taxon>
        <taxon>Eutardigrada</taxon>
        <taxon>Parachela</taxon>
        <taxon>Hypsibioidea</taxon>
        <taxon>Hypsibiidae</taxon>
        <taxon>Hypsibius</taxon>
    </lineage>
</organism>
<dbReference type="Pfam" id="PF00415">
    <property type="entry name" value="RCC1"/>
    <property type="match status" value="1"/>
</dbReference>
<dbReference type="PROSITE" id="PS50097">
    <property type="entry name" value="BTB"/>
    <property type="match status" value="1"/>
</dbReference>
<evidence type="ECO:0000256" key="1">
    <source>
        <dbReference type="ARBA" id="ARBA00022737"/>
    </source>
</evidence>
<dbReference type="Gene3D" id="2.130.10.30">
    <property type="entry name" value="Regulator of chromosome condensation 1/beta-lactamase-inhibitor protein II"/>
    <property type="match status" value="1"/>
</dbReference>
<dbReference type="PROSITE" id="PS50012">
    <property type="entry name" value="RCC1_3"/>
    <property type="match status" value="1"/>
</dbReference>
<dbReference type="AlphaFoldDB" id="A0A1W0WRI7"/>
<dbReference type="InterPro" id="IPR051625">
    <property type="entry name" value="Signaling_Regulatory_Domain"/>
</dbReference>
<feature type="compositionally biased region" description="Polar residues" evidence="4">
    <location>
        <begin position="437"/>
        <end position="446"/>
    </location>
</feature>
<evidence type="ECO:0000313" key="6">
    <source>
        <dbReference type="EMBL" id="OQV17763.1"/>
    </source>
</evidence>
<dbReference type="SUPFAM" id="SSF48403">
    <property type="entry name" value="Ankyrin repeat"/>
    <property type="match status" value="1"/>
</dbReference>